<dbReference type="SMART" id="SM00249">
    <property type="entry name" value="PHD"/>
    <property type="match status" value="1"/>
</dbReference>
<dbReference type="PANTHER" id="PTHR46309:SF1">
    <property type="entry name" value="PHD FINGER PROTEIN 12"/>
    <property type="match status" value="1"/>
</dbReference>
<dbReference type="PROSITE" id="PS51186">
    <property type="entry name" value="GNAT"/>
    <property type="match status" value="1"/>
</dbReference>
<organism evidence="10 11">
    <name type="scientific">Kingdonia uniflora</name>
    <dbReference type="NCBI Taxonomy" id="39325"/>
    <lineage>
        <taxon>Eukaryota</taxon>
        <taxon>Viridiplantae</taxon>
        <taxon>Streptophyta</taxon>
        <taxon>Embryophyta</taxon>
        <taxon>Tracheophyta</taxon>
        <taxon>Spermatophyta</taxon>
        <taxon>Magnoliopsida</taxon>
        <taxon>Ranunculales</taxon>
        <taxon>Circaeasteraceae</taxon>
        <taxon>Kingdonia</taxon>
    </lineage>
</organism>
<evidence type="ECO:0000256" key="7">
    <source>
        <dbReference type="SAM" id="MobiDB-lite"/>
    </source>
</evidence>
<dbReference type="PROSITE" id="PS50016">
    <property type="entry name" value="ZF_PHD_2"/>
    <property type="match status" value="1"/>
</dbReference>
<evidence type="ECO:0000313" key="11">
    <source>
        <dbReference type="Proteomes" id="UP000541444"/>
    </source>
</evidence>
<sequence length="1207" mass="135560">MDDDTLQSFLDLKFGLKGRIGGRIGVRSSSTKKVESEGDPDWSPGSRRRSRGVLSTPKNRRPPRVVLSTADGYSQTSINSPEGYSDKRPLIQALPASVDVTELFVSAGWVIRVEEGNPIYVSPSGCVYKSLVKALDTLLPKESESGQRECGLSQLEEKKGGRRRNRSVGTSAEEGLLEFCNGSKSRERRRESSQLEEKKRIRRRTRSVGPREEESLAAIRNGSKSKERGRGSSRLEEKKRMRRRTRSVESSEEESLAAFRNGSKSRERGRGSSRLEEKKRMRRRTRSVGPSEDEVVGEFHNVEGREQSYSTDECVSSETKQMGFSNVVVSNNSEKCDADICQSEAVIGGRRPMHVDEKHVSFNQKLYAEMGNDEEQSSKLVSVLNGDLLSPKPESGKGEVQKQVNEEKAMMDKLTVLMKDECSNHQVFDSIHLDTELHGVRRSVRINGRHVPVDSELDVEVADSAYDFESSKPVDTIILENDKEVPQLPEKVRFREVHEVLASCTVEEKPMSCDSVEKFEQDVPQKSEPEEGNQKEALPIPGESVCLEVHEVLTYCMPDEKERSCTTDTSLSNEMETPDRSSVVVVNDDENRDGDMHQDGVILEVRRSTRITGRRVPLDRHMDIQMRVDYDLKEPFTTVIKSVSKKVTETIMVDKDKFEETPPRRGNMLQLQTSKQKFDCEKPRDQNQLDGYMHQDNVPNRCDAIKPPVSKKCSLSSKKNMSKSARTVKQSSSLINKRKSSSGGFSNGKKKKKRSGGCGLNVRRSGKGNCEENILDETKVNILSWLIDMGILVENEKVVCNTEYHKGNALRGLVTRGGIRCNCCKKVISLLEFVAHGGSNFCKPWKSICLVSGKSLMQCQIEAWEKEKIQRKIGFQMVESGDRDPSDDTCGICADGGDLVCCDGCLSTFHQDCLMLKSLPEGSWYCPLCRCSFCGLSDCEKDESPGEMELLSCHQCWCKYHRKCVLEKDMEYMGGLSLPYCGKSCEKVVSALSDLLGGSNAIDGTFSWTLLRHLDEAEGIDLDGRYLITRCNAKLALAQSVLHECFDSLVDPRTGIDMIAQAVYNCGSNFNRLSCDGFHCVVLEKDEEIISVATLRVHGTRLAEMPFIGTRPIYRRQGMCRLLLNAIEEMLTSMYVEKLILPAIPDMLETWTKSFPFKPLESSHKDEVRNLNLMVFNDTTLLQKPLYRKTANNARHRPSVSDDICAP</sequence>
<dbReference type="GO" id="GO:0016747">
    <property type="term" value="F:acyltransferase activity, transferring groups other than amino-acyl groups"/>
    <property type="evidence" value="ECO:0007669"/>
    <property type="project" value="InterPro"/>
</dbReference>
<dbReference type="PANTHER" id="PTHR46309">
    <property type="entry name" value="PHD FINGER PROTEIN 12"/>
    <property type="match status" value="1"/>
</dbReference>
<dbReference type="SUPFAM" id="SSF55729">
    <property type="entry name" value="Acyl-CoA N-acyltransferases (Nat)"/>
    <property type="match status" value="1"/>
</dbReference>
<feature type="compositionally biased region" description="Polar residues" evidence="7">
    <location>
        <begin position="71"/>
        <end position="82"/>
    </location>
</feature>
<accession>A0A7J7MVN5</accession>
<reference evidence="10 11" key="1">
    <citation type="journal article" date="2020" name="IScience">
        <title>Genome Sequencing of the Endangered Kingdonia uniflora (Circaeasteraceae, Ranunculales) Reveals Potential Mechanisms of Evolutionary Specialization.</title>
        <authorList>
            <person name="Sun Y."/>
            <person name="Deng T."/>
            <person name="Zhang A."/>
            <person name="Moore M.J."/>
            <person name="Landis J.B."/>
            <person name="Lin N."/>
            <person name="Zhang H."/>
            <person name="Zhang X."/>
            <person name="Huang J."/>
            <person name="Zhang X."/>
            <person name="Sun H."/>
            <person name="Wang H."/>
        </authorList>
    </citation>
    <scope>NUCLEOTIDE SEQUENCE [LARGE SCALE GENOMIC DNA]</scope>
    <source>
        <strain evidence="10">TB1705</strain>
        <tissue evidence="10">Leaf</tissue>
    </source>
</reference>
<keyword evidence="2" id="KW-0479">Metal-binding</keyword>
<evidence type="ECO:0000256" key="3">
    <source>
        <dbReference type="ARBA" id="ARBA00022771"/>
    </source>
</evidence>
<evidence type="ECO:0000256" key="4">
    <source>
        <dbReference type="ARBA" id="ARBA00022833"/>
    </source>
</evidence>
<dbReference type="GO" id="GO:0006357">
    <property type="term" value="P:regulation of transcription by RNA polymerase II"/>
    <property type="evidence" value="ECO:0007669"/>
    <property type="project" value="TreeGrafter"/>
</dbReference>
<keyword evidence="11" id="KW-1185">Reference proteome</keyword>
<evidence type="ECO:0000256" key="6">
    <source>
        <dbReference type="PROSITE-ProRule" id="PRU00146"/>
    </source>
</evidence>
<comment type="caution">
    <text evidence="10">The sequence shown here is derived from an EMBL/GenBank/DDBJ whole genome shotgun (WGS) entry which is preliminary data.</text>
</comment>
<dbReference type="GO" id="GO:0003714">
    <property type="term" value="F:transcription corepressor activity"/>
    <property type="evidence" value="ECO:0007669"/>
    <property type="project" value="InterPro"/>
</dbReference>
<dbReference type="InterPro" id="IPR001965">
    <property type="entry name" value="Znf_PHD"/>
</dbReference>
<dbReference type="SUPFAM" id="SSF57903">
    <property type="entry name" value="FYVE/PHD zinc finger"/>
    <property type="match status" value="1"/>
</dbReference>
<comment type="subcellular location">
    <subcellularLocation>
        <location evidence="1">Nucleus</location>
    </subcellularLocation>
</comment>
<keyword evidence="5" id="KW-0539">Nucleus</keyword>
<keyword evidence="3 6" id="KW-0863">Zinc-finger</keyword>
<dbReference type="GO" id="GO:0005634">
    <property type="term" value="C:nucleus"/>
    <property type="evidence" value="ECO:0007669"/>
    <property type="project" value="UniProtKB-SubCell"/>
</dbReference>
<dbReference type="InterPro" id="IPR000182">
    <property type="entry name" value="GNAT_dom"/>
</dbReference>
<dbReference type="InterPro" id="IPR056511">
    <property type="entry name" value="IDM1_C"/>
</dbReference>
<keyword evidence="4" id="KW-0862">Zinc</keyword>
<feature type="compositionally biased region" description="Basic and acidic residues" evidence="7">
    <location>
        <begin position="515"/>
        <end position="534"/>
    </location>
</feature>
<dbReference type="InterPro" id="IPR042163">
    <property type="entry name" value="PHF12"/>
</dbReference>
<evidence type="ECO:0000256" key="2">
    <source>
        <dbReference type="ARBA" id="ARBA00022723"/>
    </source>
</evidence>
<feature type="domain" description="PHD-type" evidence="8">
    <location>
        <begin position="887"/>
        <end position="932"/>
    </location>
</feature>
<name>A0A7J7MVN5_9MAGN</name>
<evidence type="ECO:0000259" key="8">
    <source>
        <dbReference type="PROSITE" id="PS50016"/>
    </source>
</evidence>
<feature type="region of interest" description="Disordered" evidence="7">
    <location>
        <begin position="142"/>
        <end position="293"/>
    </location>
</feature>
<dbReference type="CDD" id="cd04301">
    <property type="entry name" value="NAT_SF"/>
    <property type="match status" value="1"/>
</dbReference>
<evidence type="ECO:0008006" key="12">
    <source>
        <dbReference type="Google" id="ProtNLM"/>
    </source>
</evidence>
<feature type="compositionally biased region" description="Polar residues" evidence="7">
    <location>
        <begin position="713"/>
        <end position="730"/>
    </location>
</feature>
<dbReference type="Gene3D" id="3.30.40.10">
    <property type="entry name" value="Zinc/RING finger domain, C3HC4 (zinc finger)"/>
    <property type="match status" value="1"/>
</dbReference>
<dbReference type="GO" id="GO:0008270">
    <property type="term" value="F:zinc ion binding"/>
    <property type="evidence" value="ECO:0007669"/>
    <property type="project" value="UniProtKB-KW"/>
</dbReference>
<dbReference type="Proteomes" id="UP000541444">
    <property type="component" value="Unassembled WGS sequence"/>
</dbReference>
<dbReference type="InterPro" id="IPR019787">
    <property type="entry name" value="Znf_PHD-finger"/>
</dbReference>
<dbReference type="AlphaFoldDB" id="A0A7J7MVN5"/>
<dbReference type="EMBL" id="JACGCM010001210">
    <property type="protein sequence ID" value="KAF6158999.1"/>
    <property type="molecule type" value="Genomic_DNA"/>
</dbReference>
<feature type="region of interest" description="Disordered" evidence="7">
    <location>
        <begin position="709"/>
        <end position="760"/>
    </location>
</feature>
<dbReference type="InterPro" id="IPR011011">
    <property type="entry name" value="Znf_FYVE_PHD"/>
</dbReference>
<proteinExistence type="predicted"/>
<feature type="domain" description="N-acetyltransferase" evidence="9">
    <location>
        <begin position="1026"/>
        <end position="1187"/>
    </location>
</feature>
<evidence type="ECO:0000313" key="10">
    <source>
        <dbReference type="EMBL" id="KAF6158999.1"/>
    </source>
</evidence>
<gene>
    <name evidence="10" type="ORF">GIB67_042080</name>
</gene>
<dbReference type="OrthoDB" id="429143at2759"/>
<evidence type="ECO:0000256" key="5">
    <source>
        <dbReference type="ARBA" id="ARBA00023242"/>
    </source>
</evidence>
<feature type="region of interest" description="Disordered" evidence="7">
    <location>
        <begin position="23"/>
        <end position="87"/>
    </location>
</feature>
<feature type="compositionally biased region" description="Basic and acidic residues" evidence="7">
    <location>
        <begin position="264"/>
        <end position="279"/>
    </location>
</feature>
<dbReference type="CDD" id="cd15532">
    <property type="entry name" value="PHD2_CHD_II"/>
    <property type="match status" value="1"/>
</dbReference>
<evidence type="ECO:0000259" key="9">
    <source>
        <dbReference type="PROSITE" id="PS51186"/>
    </source>
</evidence>
<feature type="compositionally biased region" description="Basic and acidic residues" evidence="7">
    <location>
        <begin position="224"/>
        <end position="239"/>
    </location>
</feature>
<feature type="compositionally biased region" description="Basic and acidic residues" evidence="7">
    <location>
        <begin position="184"/>
        <end position="199"/>
    </location>
</feature>
<feature type="region of interest" description="Disordered" evidence="7">
    <location>
        <begin position="515"/>
        <end position="537"/>
    </location>
</feature>
<dbReference type="InterPro" id="IPR016181">
    <property type="entry name" value="Acyl_CoA_acyltransferase"/>
</dbReference>
<dbReference type="Pfam" id="PF16135">
    <property type="entry name" value="TDBD"/>
    <property type="match status" value="1"/>
</dbReference>
<evidence type="ECO:0000256" key="1">
    <source>
        <dbReference type="ARBA" id="ARBA00004123"/>
    </source>
</evidence>
<dbReference type="InterPro" id="IPR032308">
    <property type="entry name" value="TDBD"/>
</dbReference>
<dbReference type="InterPro" id="IPR013083">
    <property type="entry name" value="Znf_RING/FYVE/PHD"/>
</dbReference>
<protein>
    <recommendedName>
        <fullName evidence="12">PHD-type domain-containing protein</fullName>
    </recommendedName>
</protein>
<dbReference type="Pfam" id="PF23209">
    <property type="entry name" value="IDM1_C"/>
    <property type="match status" value="1"/>
</dbReference>
<dbReference type="Pfam" id="PF00628">
    <property type="entry name" value="PHD"/>
    <property type="match status" value="1"/>
</dbReference>
<dbReference type="Gene3D" id="3.40.630.30">
    <property type="match status" value="1"/>
</dbReference>